<dbReference type="STRING" id="478744.SAMN05444359_11264"/>
<dbReference type="InterPro" id="IPR000182">
    <property type="entry name" value="GNAT_dom"/>
</dbReference>
<dbReference type="PROSITE" id="PS51186">
    <property type="entry name" value="GNAT"/>
    <property type="match status" value="1"/>
</dbReference>
<dbReference type="GO" id="GO:0016747">
    <property type="term" value="F:acyltransferase activity, transferring groups other than amino-acyl groups"/>
    <property type="evidence" value="ECO:0007669"/>
    <property type="project" value="InterPro"/>
</dbReference>
<dbReference type="Gene3D" id="3.40.630.30">
    <property type="match status" value="1"/>
</dbReference>
<name>A0A1H9H985_9BACT</name>
<dbReference type="InterPro" id="IPR016181">
    <property type="entry name" value="Acyl_CoA_acyltransferase"/>
</dbReference>
<feature type="domain" description="N-acetyltransferase" evidence="1">
    <location>
        <begin position="1"/>
        <end position="166"/>
    </location>
</feature>
<sequence length="197" mass="23333">MEILQVDNPTELESLFRLRYEVYITEMGKDFLLPAKQATDLEMLMDERDYEAIQLGCKEGGQWVATLRCQLHDDFDYLAKRFGLTPEQAEFTYAIVDRFAVLEKYRKSEVPIQMCRTIYEEGLRKGVQICLIESDATYRSLYEWLGFRMYREVERAGQIRYQLYLKIWSREMIRPTPLWPVYSAFTGEDWQLAAEGA</sequence>
<evidence type="ECO:0000313" key="2">
    <source>
        <dbReference type="EMBL" id="SEQ58798.1"/>
    </source>
</evidence>
<reference evidence="3" key="1">
    <citation type="submission" date="2016-10" db="EMBL/GenBank/DDBJ databases">
        <authorList>
            <person name="Varghese N."/>
            <person name="Submissions S."/>
        </authorList>
    </citation>
    <scope>NUCLEOTIDE SEQUENCE [LARGE SCALE GENOMIC DNA]</scope>
    <source>
        <strain evidence="3">DSM 24740</strain>
    </source>
</reference>
<gene>
    <name evidence="2" type="ORF">SAMN05444359_11264</name>
</gene>
<dbReference type="OrthoDB" id="5241243at2"/>
<dbReference type="Proteomes" id="UP000199021">
    <property type="component" value="Unassembled WGS sequence"/>
</dbReference>
<dbReference type="InParanoid" id="A0A1H9H985"/>
<evidence type="ECO:0000313" key="3">
    <source>
        <dbReference type="Proteomes" id="UP000199021"/>
    </source>
</evidence>
<dbReference type="EMBL" id="FOFB01000012">
    <property type="protein sequence ID" value="SEQ58798.1"/>
    <property type="molecule type" value="Genomic_DNA"/>
</dbReference>
<keyword evidence="3" id="KW-1185">Reference proteome</keyword>
<dbReference type="Pfam" id="PF21926">
    <property type="entry name" value="FeeM"/>
    <property type="match status" value="1"/>
</dbReference>
<dbReference type="RefSeq" id="WP_090168788.1">
    <property type="nucleotide sequence ID" value="NZ_FOFB01000012.1"/>
</dbReference>
<dbReference type="SUPFAM" id="SSF55729">
    <property type="entry name" value="Acyl-CoA N-acyltransferases (Nat)"/>
    <property type="match status" value="1"/>
</dbReference>
<dbReference type="AlphaFoldDB" id="A0A1H9H985"/>
<proteinExistence type="predicted"/>
<evidence type="ECO:0000259" key="1">
    <source>
        <dbReference type="PROSITE" id="PS51186"/>
    </source>
</evidence>
<keyword evidence="2" id="KW-0808">Transferase</keyword>
<accession>A0A1H9H985</accession>
<dbReference type="InterPro" id="IPR054597">
    <property type="entry name" value="FeeM_cat"/>
</dbReference>
<organism evidence="2 3">
    <name type="scientific">Neolewinella agarilytica</name>
    <dbReference type="NCBI Taxonomy" id="478744"/>
    <lineage>
        <taxon>Bacteria</taxon>
        <taxon>Pseudomonadati</taxon>
        <taxon>Bacteroidota</taxon>
        <taxon>Saprospiria</taxon>
        <taxon>Saprospirales</taxon>
        <taxon>Lewinellaceae</taxon>
        <taxon>Neolewinella</taxon>
    </lineage>
</organism>
<protein>
    <submittedName>
        <fullName evidence="2">Acetyltransferase (GNAT) domain-containing protein</fullName>
    </submittedName>
</protein>